<accession>A0ABR4PY58</accession>
<comment type="caution">
    <text evidence="1">The sequence shown here is derived from an EMBL/GenBank/DDBJ whole genome shotgun (WGS) entry which is preliminary data.</text>
</comment>
<keyword evidence="2" id="KW-1185">Reference proteome</keyword>
<evidence type="ECO:0000313" key="1">
    <source>
        <dbReference type="EMBL" id="KAL3428297.1"/>
    </source>
</evidence>
<proteinExistence type="predicted"/>
<gene>
    <name evidence="1" type="ORF">PVAG01_01806</name>
</gene>
<name>A0ABR4PY58_9HELO</name>
<reference evidence="1 2" key="1">
    <citation type="submission" date="2024-06" db="EMBL/GenBank/DDBJ databases">
        <title>Complete genome of Phlyctema vagabunda strain 19-DSS-EL-015.</title>
        <authorList>
            <person name="Fiorenzani C."/>
        </authorList>
    </citation>
    <scope>NUCLEOTIDE SEQUENCE [LARGE SCALE GENOMIC DNA]</scope>
    <source>
        <strain evidence="1 2">19-DSS-EL-015</strain>
    </source>
</reference>
<protein>
    <submittedName>
        <fullName evidence="1">Uncharacterized protein</fullName>
    </submittedName>
</protein>
<evidence type="ECO:0000313" key="2">
    <source>
        <dbReference type="Proteomes" id="UP001629113"/>
    </source>
</evidence>
<sequence length="74" mass="8126">MTAGRSLTSLQPFTATRHCLRTGHSTYLANGASVNLWESWPLRILEIILVPVGLCLDYDFGKIMGIVSHTPIIA</sequence>
<organism evidence="1 2">
    <name type="scientific">Phlyctema vagabunda</name>
    <dbReference type="NCBI Taxonomy" id="108571"/>
    <lineage>
        <taxon>Eukaryota</taxon>
        <taxon>Fungi</taxon>
        <taxon>Dikarya</taxon>
        <taxon>Ascomycota</taxon>
        <taxon>Pezizomycotina</taxon>
        <taxon>Leotiomycetes</taxon>
        <taxon>Helotiales</taxon>
        <taxon>Dermateaceae</taxon>
        <taxon>Phlyctema</taxon>
    </lineage>
</organism>
<dbReference type="EMBL" id="JBFCZG010000001">
    <property type="protein sequence ID" value="KAL3428297.1"/>
    <property type="molecule type" value="Genomic_DNA"/>
</dbReference>
<dbReference type="Proteomes" id="UP001629113">
    <property type="component" value="Unassembled WGS sequence"/>
</dbReference>